<proteinExistence type="predicted"/>
<evidence type="ECO:0000256" key="4">
    <source>
        <dbReference type="SAM" id="MobiDB-lite"/>
    </source>
</evidence>
<comment type="caution">
    <text evidence="5">The sequence shown here is derived from an EMBL/GenBank/DDBJ whole genome shotgun (WGS) entry which is preliminary data.</text>
</comment>
<dbReference type="PROSITE" id="PS50297">
    <property type="entry name" value="ANK_REP_REGION"/>
    <property type="match status" value="4"/>
</dbReference>
<dbReference type="InterPro" id="IPR002110">
    <property type="entry name" value="Ankyrin_rpt"/>
</dbReference>
<organism evidence="5 6">
    <name type="scientific">Diplogelasinospora grovesii</name>
    <dbReference type="NCBI Taxonomy" id="303347"/>
    <lineage>
        <taxon>Eukaryota</taxon>
        <taxon>Fungi</taxon>
        <taxon>Dikarya</taxon>
        <taxon>Ascomycota</taxon>
        <taxon>Pezizomycotina</taxon>
        <taxon>Sordariomycetes</taxon>
        <taxon>Sordariomycetidae</taxon>
        <taxon>Sordariales</taxon>
        <taxon>Diplogelasinosporaceae</taxon>
        <taxon>Diplogelasinospora</taxon>
    </lineage>
</organism>
<dbReference type="PRINTS" id="PR01415">
    <property type="entry name" value="ANKYRIN"/>
</dbReference>
<dbReference type="PANTHER" id="PTHR24171">
    <property type="entry name" value="ANKYRIN REPEAT DOMAIN-CONTAINING PROTEIN 39-RELATED"/>
    <property type="match status" value="1"/>
</dbReference>
<dbReference type="PANTHER" id="PTHR24171:SF8">
    <property type="entry name" value="BRCA1-ASSOCIATED RING DOMAIN PROTEIN 1"/>
    <property type="match status" value="1"/>
</dbReference>
<dbReference type="GO" id="GO:0004842">
    <property type="term" value="F:ubiquitin-protein transferase activity"/>
    <property type="evidence" value="ECO:0007669"/>
    <property type="project" value="TreeGrafter"/>
</dbReference>
<dbReference type="AlphaFoldDB" id="A0AAN6MWG9"/>
<evidence type="ECO:0000256" key="2">
    <source>
        <dbReference type="ARBA" id="ARBA00023043"/>
    </source>
</evidence>
<dbReference type="Pfam" id="PF12796">
    <property type="entry name" value="Ank_2"/>
    <property type="match status" value="1"/>
</dbReference>
<accession>A0AAN6MWG9</accession>
<feature type="region of interest" description="Disordered" evidence="4">
    <location>
        <begin position="107"/>
        <end position="144"/>
    </location>
</feature>
<reference evidence="6" key="1">
    <citation type="journal article" date="2023" name="Mol. Phylogenet. Evol.">
        <title>Genome-scale phylogeny and comparative genomics of the fungal order Sordariales.</title>
        <authorList>
            <person name="Hensen N."/>
            <person name="Bonometti L."/>
            <person name="Westerberg I."/>
            <person name="Brannstrom I.O."/>
            <person name="Guillou S."/>
            <person name="Cros-Aarteil S."/>
            <person name="Calhoun S."/>
            <person name="Haridas S."/>
            <person name="Kuo A."/>
            <person name="Mondo S."/>
            <person name="Pangilinan J."/>
            <person name="Riley R."/>
            <person name="LaButti K."/>
            <person name="Andreopoulos B."/>
            <person name="Lipzen A."/>
            <person name="Chen C."/>
            <person name="Yan M."/>
            <person name="Daum C."/>
            <person name="Ng V."/>
            <person name="Clum A."/>
            <person name="Steindorff A."/>
            <person name="Ohm R.A."/>
            <person name="Martin F."/>
            <person name="Silar P."/>
            <person name="Natvig D.O."/>
            <person name="Lalanne C."/>
            <person name="Gautier V."/>
            <person name="Ament-Velasquez S.L."/>
            <person name="Kruys A."/>
            <person name="Hutchinson M.I."/>
            <person name="Powell A.J."/>
            <person name="Barry K."/>
            <person name="Miller A.N."/>
            <person name="Grigoriev I.V."/>
            <person name="Debuchy R."/>
            <person name="Gladieux P."/>
            <person name="Hiltunen Thoren M."/>
            <person name="Johannesson H."/>
        </authorList>
    </citation>
    <scope>NUCLEOTIDE SEQUENCE [LARGE SCALE GENOMIC DNA]</scope>
    <source>
        <strain evidence="6">CBS 340.73</strain>
    </source>
</reference>
<evidence type="ECO:0000256" key="3">
    <source>
        <dbReference type="PROSITE-ProRule" id="PRU00023"/>
    </source>
</evidence>
<feature type="compositionally biased region" description="Basic and acidic residues" evidence="4">
    <location>
        <begin position="132"/>
        <end position="144"/>
    </location>
</feature>
<protein>
    <submittedName>
        <fullName evidence="5">Uncharacterized protein</fullName>
    </submittedName>
</protein>
<gene>
    <name evidence="5" type="ORF">QBC46DRAFT_359079</name>
</gene>
<dbReference type="Gene3D" id="1.25.40.20">
    <property type="entry name" value="Ankyrin repeat-containing domain"/>
    <property type="match status" value="2"/>
</dbReference>
<feature type="repeat" description="ANK" evidence="3">
    <location>
        <begin position="455"/>
        <end position="487"/>
    </location>
</feature>
<feature type="repeat" description="ANK" evidence="3">
    <location>
        <begin position="521"/>
        <end position="553"/>
    </location>
</feature>
<dbReference type="InterPro" id="IPR036770">
    <property type="entry name" value="Ankyrin_rpt-contain_sf"/>
</dbReference>
<evidence type="ECO:0000313" key="6">
    <source>
        <dbReference type="Proteomes" id="UP001303473"/>
    </source>
</evidence>
<dbReference type="PROSITE" id="PS50088">
    <property type="entry name" value="ANK_REPEAT"/>
    <property type="match status" value="4"/>
</dbReference>
<dbReference type="Proteomes" id="UP001303473">
    <property type="component" value="Unassembled WGS sequence"/>
</dbReference>
<evidence type="ECO:0000313" key="5">
    <source>
        <dbReference type="EMBL" id="KAK3934350.1"/>
    </source>
</evidence>
<keyword evidence="6" id="KW-1185">Reference proteome</keyword>
<dbReference type="Pfam" id="PF00023">
    <property type="entry name" value="Ank"/>
    <property type="match status" value="1"/>
</dbReference>
<feature type="repeat" description="ANK" evidence="3">
    <location>
        <begin position="488"/>
        <end position="520"/>
    </location>
</feature>
<evidence type="ECO:0000256" key="1">
    <source>
        <dbReference type="ARBA" id="ARBA00022737"/>
    </source>
</evidence>
<keyword evidence="1" id="KW-0677">Repeat</keyword>
<dbReference type="SUPFAM" id="SSF48403">
    <property type="entry name" value="Ankyrin repeat"/>
    <property type="match status" value="1"/>
</dbReference>
<name>A0AAN6MWG9_9PEZI</name>
<feature type="repeat" description="ANK" evidence="3">
    <location>
        <begin position="554"/>
        <end position="586"/>
    </location>
</feature>
<dbReference type="SMART" id="SM00248">
    <property type="entry name" value="ANK"/>
    <property type="match status" value="5"/>
</dbReference>
<dbReference type="GO" id="GO:0085020">
    <property type="term" value="P:protein K6-linked ubiquitination"/>
    <property type="evidence" value="ECO:0007669"/>
    <property type="project" value="TreeGrafter"/>
</dbReference>
<keyword evidence="2 3" id="KW-0040">ANK repeat</keyword>
<sequence>MGVDRVALRRGHSQDEEEMLYMRIQVRRRDDVLRLHRQLSKRRWRRIYHPPLRICYMIETTTMVAGQVDVFLAKRRPSSAHPGTTFALGELPTTSLCGLLAALTAAHKHQQDDGPPESPRDPFTDAEDDGYDKEGDDGYDKEGEPALIINSQGQSSRQHHPSPPGESDVALSIPIGSLAALSGLEWSLISLEDPALVLPNRFKSATDDETYTYLTKVADKHGRGSLVVLAGASGQRTMAALPGDFAMRLPSGDWISTWKLKVDPQNPIRQGDSGSWVVDPDTGTVYGHIIATSSATAYLVPLKDIFSEIEKAAATPASSSSATCLPQPFEILAGLAELNFKRREHADLARQFAREALADSVLTLSPDSESAKAMAEVLHRHPGGYAADVLVQALIRTGPDVRSGLSALSASNSDLETLFRSDANRRVLLDLYNALGAHAPSWATEAADVEAKDEDGWTLLLWAAKNGHEAVVQQLLEKGADVEAKDNYSRTPLSYAAAAGHEAVVQRLLEKGADVKVKDKVGRTPLLWAAEGGHDAVVQRLLEKGADVEAKDNYSRTPLSYAAAARHEAVVQRLLEKGADVKVKDNSDQTPLSYAVANGREAVVNLLQQES</sequence>
<dbReference type="EMBL" id="MU853998">
    <property type="protein sequence ID" value="KAK3934350.1"/>
    <property type="molecule type" value="Genomic_DNA"/>
</dbReference>